<dbReference type="PANTHER" id="PTHR35750">
    <property type="entry name" value="PHOSPHOLIPID HYDROPEROXIDE GLUTATHIONE PEROXIDASE"/>
    <property type="match status" value="1"/>
</dbReference>
<name>A9U2Y3_PHYPA</name>
<protein>
    <submittedName>
        <fullName evidence="1">Predicted protein</fullName>
    </submittedName>
</protein>
<dbReference type="PANTHER" id="PTHR35750:SF1">
    <property type="entry name" value="PHOSPHOLIPID HYDROPEROXIDE GLUTATHIONE PEROXIDASE"/>
    <property type="match status" value="1"/>
</dbReference>
<proteinExistence type="predicted"/>
<reference evidence="1" key="1">
    <citation type="journal article" date="2008" name="Science">
        <title>The Physcomitrella genome reveals evolutionary insights into the conquest of land by plants.</title>
        <authorList>
            <person name="Rensing S."/>
            <person name="Lang D."/>
            <person name="Zimmer A."/>
            <person name="Terry A."/>
            <person name="Salamov A."/>
            <person name="Shapiro H."/>
            <person name="Nishiyama T."/>
            <person name="Perroud P.-F."/>
            <person name="Lindquist E."/>
            <person name="Kamisugi Y."/>
            <person name="Tanahashi T."/>
            <person name="Sakakibara K."/>
            <person name="Fujita T."/>
            <person name="Oishi K."/>
            <person name="Shin-I T."/>
            <person name="Kuroki Y."/>
            <person name="Toyoda A."/>
            <person name="Suzuki Y."/>
            <person name="Hashimoto A."/>
            <person name="Yamaguchi K."/>
            <person name="Sugano A."/>
            <person name="Kohara Y."/>
            <person name="Fujiyama A."/>
            <person name="Anterola A."/>
            <person name="Aoki S."/>
            <person name="Ashton N."/>
            <person name="Barbazuk W.B."/>
            <person name="Barker E."/>
            <person name="Bennetzen J."/>
            <person name="Bezanilla M."/>
            <person name="Blankenship R."/>
            <person name="Cho S.H."/>
            <person name="Dutcher S."/>
            <person name="Estelle M."/>
            <person name="Fawcett J.A."/>
            <person name="Gundlach H."/>
            <person name="Hanada K."/>
            <person name="Heyl A."/>
            <person name="Hicks K.A."/>
            <person name="Hugh J."/>
            <person name="Lohr M."/>
            <person name="Mayer K."/>
            <person name="Melkozernov A."/>
            <person name="Murata T."/>
            <person name="Nelson D."/>
            <person name="Pils B."/>
            <person name="Prigge M."/>
            <person name="Reiss B."/>
            <person name="Renner T."/>
            <person name="Rombauts S."/>
            <person name="Rushton P."/>
            <person name="Sanderfoot A."/>
            <person name="Schween G."/>
            <person name="Shiu S.-H."/>
            <person name="Stueber K."/>
            <person name="Theodoulou F.L."/>
            <person name="Tu H."/>
            <person name="Van de Peer Y."/>
            <person name="Verrier P.J."/>
            <person name="Waters E."/>
            <person name="Wood A."/>
            <person name="Yang L."/>
            <person name="Cove D."/>
            <person name="Cuming A."/>
            <person name="Hasebe M."/>
            <person name="Lucas S."/>
            <person name="Mishler D.B."/>
            <person name="Reski R."/>
            <person name="Grigoriev I."/>
            <person name="Quatrano R.S."/>
            <person name="Boore J.L."/>
        </authorList>
    </citation>
    <scope>NUCLEOTIDE SEQUENCE [LARGE SCALE GENOMIC DNA]</scope>
</reference>
<dbReference type="EMBL" id="DS545333">
    <property type="protein sequence ID" value="EDQ49959.1"/>
    <property type="molecule type" value="Genomic_DNA"/>
</dbReference>
<evidence type="ECO:0000313" key="1">
    <source>
        <dbReference type="EMBL" id="EDQ49959.1"/>
    </source>
</evidence>
<sequence>MHAAFTRDSTGKVTFAFWTKKRKTAKVMLSGSAAGKTPQIMQNGREGGASSRVGVSCAEARNDALWVVSSQVCILVSGCRFGGDTRYSIWVRVNSEKREMAGILKKIFGGFSHHHNKKEEKEKIEKEKKVSEVVAPQSIPEEVAVPADPVVHAPVVSECNGDGGVQGLTWYAKELRADDDGDVAQEFLKEVIPESRDPSVITPSGFEAVAAKHTRPLKFKGPVCTQNGNIGFNTPPKVGGVQLGVEVSHTGTLQVHIRSELATLECDTHCYGISRTWWRYGSKVSAHGNSMDWTNLLVVGC</sequence>
<accession>A9U2Y3</accession>
<dbReference type="eggNOG" id="ENOG502S1Z4">
    <property type="taxonomic scope" value="Eukaryota"/>
</dbReference>
<gene>
    <name evidence="1" type="ORF">PHYPADRAFT_173383</name>
</gene>
<organism>
    <name type="scientific">Physcomitrium patens</name>
    <name type="common">Spreading-leaved earth moss</name>
    <name type="synonym">Physcomitrella patens</name>
    <dbReference type="NCBI Taxonomy" id="3218"/>
    <lineage>
        <taxon>Eukaryota</taxon>
        <taxon>Viridiplantae</taxon>
        <taxon>Streptophyta</taxon>
        <taxon>Embryophyta</taxon>
        <taxon>Bryophyta</taxon>
        <taxon>Bryophytina</taxon>
        <taxon>Bryopsida</taxon>
        <taxon>Funariidae</taxon>
        <taxon>Funariales</taxon>
        <taxon>Funariaceae</taxon>
        <taxon>Physcomitrium</taxon>
    </lineage>
</organism>
<dbReference type="AlphaFoldDB" id="A9U2Y3"/>